<gene>
    <name evidence="1" type="ORF">Vadar_026048</name>
</gene>
<reference evidence="1 2" key="1">
    <citation type="journal article" date="2021" name="Hortic Res">
        <title>High-quality reference genome and annotation aids understanding of berry development for evergreen blueberry (Vaccinium darrowii).</title>
        <authorList>
            <person name="Yu J."/>
            <person name="Hulse-Kemp A.M."/>
            <person name="Babiker E."/>
            <person name="Staton M."/>
        </authorList>
    </citation>
    <scope>NUCLEOTIDE SEQUENCE [LARGE SCALE GENOMIC DNA]</scope>
    <source>
        <strain evidence="2">cv. NJ 8807/NJ 8810</strain>
        <tissue evidence="1">Young leaf</tissue>
    </source>
</reference>
<evidence type="ECO:0000313" key="2">
    <source>
        <dbReference type="Proteomes" id="UP000828048"/>
    </source>
</evidence>
<dbReference type="EMBL" id="CM037154">
    <property type="protein sequence ID" value="KAH7861427.1"/>
    <property type="molecule type" value="Genomic_DNA"/>
</dbReference>
<comment type="caution">
    <text evidence="1">The sequence shown here is derived from an EMBL/GenBank/DDBJ whole genome shotgun (WGS) entry which is preliminary data.</text>
</comment>
<organism evidence="1 2">
    <name type="scientific">Vaccinium darrowii</name>
    <dbReference type="NCBI Taxonomy" id="229202"/>
    <lineage>
        <taxon>Eukaryota</taxon>
        <taxon>Viridiplantae</taxon>
        <taxon>Streptophyta</taxon>
        <taxon>Embryophyta</taxon>
        <taxon>Tracheophyta</taxon>
        <taxon>Spermatophyta</taxon>
        <taxon>Magnoliopsida</taxon>
        <taxon>eudicotyledons</taxon>
        <taxon>Gunneridae</taxon>
        <taxon>Pentapetalae</taxon>
        <taxon>asterids</taxon>
        <taxon>Ericales</taxon>
        <taxon>Ericaceae</taxon>
        <taxon>Vaccinioideae</taxon>
        <taxon>Vaccinieae</taxon>
        <taxon>Vaccinium</taxon>
    </lineage>
</organism>
<accession>A0ACB7Z7A2</accession>
<evidence type="ECO:0000313" key="1">
    <source>
        <dbReference type="EMBL" id="KAH7861427.1"/>
    </source>
</evidence>
<proteinExistence type="predicted"/>
<protein>
    <submittedName>
        <fullName evidence="1">Uncharacterized protein</fullName>
    </submittedName>
</protein>
<keyword evidence="2" id="KW-1185">Reference proteome</keyword>
<dbReference type="Proteomes" id="UP000828048">
    <property type="component" value="Chromosome 4"/>
</dbReference>
<name>A0ACB7Z7A2_9ERIC</name>
<sequence length="521" mass="59557">MVVRIQLIWQRVLIRINWSMWWFSVMAVEYVVVLGLIGVFELWQWVHQWVCFGVFREALIPCTKQEFSANLRRKRMVSLKASNMVRLEGPAPRELMYLSEFDQVIAITHAPTVYFYRPNSDYLLLNPIEILKNSLSKALTIFYPLAGCLQWTERGRLELNCNSMGALFLETESEATINDFGDFTPTAEMRALIPSVDYDKPINEIALLLVQVTKFSCGGVSLGLGISHVVADGRCAAHFVSEWARIARGEEPENLPFLDRTILKLEEDVTPPRFDHLEFGKLPILIGQLNNLEQHNKETIVVMLKMSKEQIQSLKNEANKFRNVDYSNKPFTRYEVVTAHMWRCASKARLHESEQLTSMRVAMGFHNRMVPPLPKGYFGNAYLPVRATTTTGELLSKPLGYGCSKIREAIEKVTDEYVRSSLAYLKREEDLSEFRYFHVVGSTQGAFLGNPNIAITSWIGLPLFGVDFGWGKEIYMGPGAIGHDGKSFILPSRDEDGSFDVPIRLQVEHMDAFKKYFYEHI</sequence>